<dbReference type="AlphaFoldDB" id="A0A7X2ZBI5"/>
<evidence type="ECO:0000313" key="2">
    <source>
        <dbReference type="Proteomes" id="UP000450917"/>
    </source>
</evidence>
<comment type="caution">
    <text evidence="1">The sequence shown here is derived from an EMBL/GenBank/DDBJ whole genome shotgun (WGS) entry which is preliminary data.</text>
</comment>
<sequence length="56" mass="6464">MNINKRQLQIESHFKNGELYIEIEDDLNLDSYSKEEISLAVKEGVRIAVCQLLNKA</sequence>
<accession>A0A7X2ZBI5</accession>
<dbReference type="RefSeq" id="WP_155614883.1">
    <property type="nucleotide sequence ID" value="NZ_WNZX01000011.1"/>
</dbReference>
<evidence type="ECO:0000313" key="1">
    <source>
        <dbReference type="EMBL" id="MUG71781.1"/>
    </source>
</evidence>
<organism evidence="1 2">
    <name type="scientific">Paenibacillus validus</name>
    <dbReference type="NCBI Taxonomy" id="44253"/>
    <lineage>
        <taxon>Bacteria</taxon>
        <taxon>Bacillati</taxon>
        <taxon>Bacillota</taxon>
        <taxon>Bacilli</taxon>
        <taxon>Bacillales</taxon>
        <taxon>Paenibacillaceae</taxon>
        <taxon>Paenibacillus</taxon>
    </lineage>
</organism>
<dbReference type="Proteomes" id="UP000450917">
    <property type="component" value="Unassembled WGS sequence"/>
</dbReference>
<keyword evidence="2" id="KW-1185">Reference proteome</keyword>
<gene>
    <name evidence="1" type="ORF">GNP93_13980</name>
</gene>
<dbReference type="EMBL" id="WNZX01000011">
    <property type="protein sequence ID" value="MUG71781.1"/>
    <property type="molecule type" value="Genomic_DNA"/>
</dbReference>
<reference evidence="1 2" key="1">
    <citation type="submission" date="2019-11" db="EMBL/GenBank/DDBJ databases">
        <title>Draft genome sequences of five Paenibacillus species of dairy origin.</title>
        <authorList>
            <person name="Olajide A.M."/>
            <person name="Chen S."/>
            <person name="Lapointe G."/>
        </authorList>
    </citation>
    <scope>NUCLEOTIDE SEQUENCE [LARGE SCALE GENOMIC DNA]</scope>
    <source>
        <strain evidence="1 2">2CS3</strain>
    </source>
</reference>
<name>A0A7X2ZBI5_9BACL</name>
<proteinExistence type="predicted"/>
<protein>
    <submittedName>
        <fullName evidence="1">Uncharacterized protein</fullName>
    </submittedName>
</protein>